<evidence type="ECO:0000256" key="6">
    <source>
        <dbReference type="SAM" id="MobiDB-lite"/>
    </source>
</evidence>
<evidence type="ECO:0000256" key="4">
    <source>
        <dbReference type="ARBA" id="ARBA00022692"/>
    </source>
</evidence>
<evidence type="ECO:0000313" key="9">
    <source>
        <dbReference type="Proteomes" id="UP000053890"/>
    </source>
</evidence>
<organism evidence="8 9">
    <name type="scientific">Rhodotorula graminis (strain WP1)</name>
    <dbReference type="NCBI Taxonomy" id="578459"/>
    <lineage>
        <taxon>Eukaryota</taxon>
        <taxon>Fungi</taxon>
        <taxon>Dikarya</taxon>
        <taxon>Basidiomycota</taxon>
        <taxon>Pucciniomycotina</taxon>
        <taxon>Microbotryomycetes</taxon>
        <taxon>Sporidiobolales</taxon>
        <taxon>Sporidiobolaceae</taxon>
        <taxon>Rhodotorula</taxon>
    </lineage>
</organism>
<evidence type="ECO:0000313" key="8">
    <source>
        <dbReference type="EMBL" id="KPV72638.1"/>
    </source>
</evidence>
<comment type="subcellular location">
    <subcellularLocation>
        <location evidence="1">Mitochondrion outer membrane</location>
        <topology evidence="1">Multi-pass membrane protein</topology>
    </subcellularLocation>
</comment>
<keyword evidence="4" id="KW-0812">Transmembrane</keyword>
<keyword evidence="3" id="KW-1134">Transmembrane beta strand</keyword>
<evidence type="ECO:0000259" key="7">
    <source>
        <dbReference type="Pfam" id="PF01103"/>
    </source>
</evidence>
<gene>
    <name evidence="8" type="ORF">RHOBADRAFT_29811</name>
</gene>
<dbReference type="EMBL" id="KQ474086">
    <property type="protein sequence ID" value="KPV72638.1"/>
    <property type="molecule type" value="Genomic_DNA"/>
</dbReference>
<accession>A0A0P9ELL4</accession>
<comment type="similarity">
    <text evidence="2">Belongs to the SAM50/omp85 family.</text>
</comment>
<dbReference type="RefSeq" id="XP_018268687.1">
    <property type="nucleotide sequence ID" value="XM_018412887.1"/>
</dbReference>
<dbReference type="Pfam" id="PF01103">
    <property type="entry name" value="Omp85"/>
    <property type="match status" value="1"/>
</dbReference>
<protein>
    <recommendedName>
        <fullName evidence="7">Bacterial surface antigen (D15) domain-containing protein</fullName>
    </recommendedName>
</protein>
<keyword evidence="9" id="KW-1185">Reference proteome</keyword>
<feature type="region of interest" description="Disordered" evidence="6">
    <location>
        <begin position="331"/>
        <end position="352"/>
    </location>
</feature>
<feature type="compositionally biased region" description="Low complexity" evidence="6">
    <location>
        <begin position="331"/>
        <end position="345"/>
    </location>
</feature>
<evidence type="ECO:0000256" key="1">
    <source>
        <dbReference type="ARBA" id="ARBA00004374"/>
    </source>
</evidence>
<evidence type="ECO:0000256" key="3">
    <source>
        <dbReference type="ARBA" id="ARBA00022452"/>
    </source>
</evidence>
<evidence type="ECO:0000256" key="5">
    <source>
        <dbReference type="ARBA" id="ARBA00023136"/>
    </source>
</evidence>
<dbReference type="PANTHER" id="PTHR12815:SF18">
    <property type="entry name" value="SORTING AND ASSEMBLY MACHINERY COMPONENT 50 HOMOLOG"/>
    <property type="match status" value="1"/>
</dbReference>
<dbReference type="PANTHER" id="PTHR12815">
    <property type="entry name" value="SORTING AND ASSEMBLY MACHINERY SAMM50 PROTEIN FAMILY MEMBER"/>
    <property type="match status" value="1"/>
</dbReference>
<proteinExistence type="inferred from homology"/>
<dbReference type="AlphaFoldDB" id="A0A0P9ELL4"/>
<reference evidence="8 9" key="1">
    <citation type="journal article" date="2015" name="Front. Microbiol.">
        <title>Genome sequence of the plant growth promoting endophytic yeast Rhodotorula graminis WP1.</title>
        <authorList>
            <person name="Firrincieli A."/>
            <person name="Otillar R."/>
            <person name="Salamov A."/>
            <person name="Schmutz J."/>
            <person name="Khan Z."/>
            <person name="Redman R.S."/>
            <person name="Fleck N.D."/>
            <person name="Lindquist E."/>
            <person name="Grigoriev I.V."/>
            <person name="Doty S.L."/>
        </authorList>
    </citation>
    <scope>NUCLEOTIDE SEQUENCE [LARGE SCALE GENOMIC DNA]</scope>
    <source>
        <strain evidence="8 9">WP1</strain>
    </source>
</reference>
<evidence type="ECO:0000256" key="2">
    <source>
        <dbReference type="ARBA" id="ARBA00010913"/>
    </source>
</evidence>
<dbReference type="OMA" id="KHPVARF"/>
<feature type="domain" description="Bacterial surface antigen (D15)" evidence="7">
    <location>
        <begin position="151"/>
        <end position="492"/>
    </location>
</feature>
<dbReference type="OrthoDB" id="1724197at2759"/>
<dbReference type="GeneID" id="28973336"/>
<dbReference type="GO" id="GO:0045040">
    <property type="term" value="P:protein insertion into mitochondrial outer membrane"/>
    <property type="evidence" value="ECO:0007669"/>
    <property type="project" value="TreeGrafter"/>
</dbReference>
<dbReference type="STRING" id="578459.A0A0P9ELL4"/>
<dbReference type="GO" id="GO:0005741">
    <property type="term" value="C:mitochondrial outer membrane"/>
    <property type="evidence" value="ECO:0007669"/>
    <property type="project" value="UniProtKB-SubCell"/>
</dbReference>
<name>A0A0P9ELL4_RHOGW</name>
<keyword evidence="5" id="KW-0472">Membrane</keyword>
<sequence length="493" mass="52749">MRGEYERAGKHLAEIVHDNLDTPLRLNAIRIFGAKSTRPSFLSRIFAPYLSPLPPPSFLAATFAPDAPAPPSQHTLRSLLQATRDLSSTLDKFDLYRGVEATIERSDSVLSEREDVDIVLRVQEAPKYFLRTATDVGDGEGNATGTAKIRNAFGGAETVEGNVSFGTRTKSAFQLRLDTPVNSSSTTHADLSIFSAQRDLGFYASCHEATKGTMARLRTLTPFGTHELAYEAVLRQIGDVAPSASMSIRDAAGPSVKSAISHVFMRDTRDDPFVSTRGAFVKLKQEYAGLGGDANFFKLEQEGSVARSLGGGYSVSLSGRSGFLFPLSAVRPPSSSSSSSTPRTSLFPDRYHLGGPTSVRNFRLNALGPKDLGDYVGGDAFYALGASVLTPCHIPTPWRKGAANKWWSSENLHGHAWVNAGKLVGSGALSPRLLAGQPVSAIVATPPSLTAGFGLMYRHSLVRIEANVGVPVVQTRGEGGVKGFQFGLGLSFL</sequence>
<dbReference type="Gene3D" id="2.40.160.50">
    <property type="entry name" value="membrane protein fhac: a member of the omp85/tpsb transporter family"/>
    <property type="match status" value="1"/>
</dbReference>
<dbReference type="Proteomes" id="UP000053890">
    <property type="component" value="Unassembled WGS sequence"/>
</dbReference>
<dbReference type="InterPro" id="IPR000184">
    <property type="entry name" value="Bac_surfAg_D15"/>
</dbReference>
<dbReference type="InterPro" id="IPR039910">
    <property type="entry name" value="D15-like"/>
</dbReference>